<protein>
    <submittedName>
        <fullName evidence="1">Uncharacterized protein</fullName>
    </submittedName>
</protein>
<name>A0A923HHM8_9BURK</name>
<evidence type="ECO:0000313" key="1">
    <source>
        <dbReference type="EMBL" id="MBC3863170.1"/>
    </source>
</evidence>
<comment type="caution">
    <text evidence="1">The sequence shown here is derived from an EMBL/GenBank/DDBJ whole genome shotgun (WGS) entry which is preliminary data.</text>
</comment>
<dbReference type="EMBL" id="JACOFV010000012">
    <property type="protein sequence ID" value="MBC3863170.1"/>
    <property type="molecule type" value="Genomic_DNA"/>
</dbReference>
<sequence length="138" mass="14819">MAATCMVLSGCASVNDVLVAKESGKEGLTHEYAITQDQAWDIARTVFRWEGADGIEEHRTEGYMLTSSGVSLASSGSVMGAWVENGADGKVKVTVVTKRRVKTDLFIPLSEEGFHRRFTQAVAIVKSGQKLPLTSPAS</sequence>
<dbReference type="Proteomes" id="UP000634011">
    <property type="component" value="Unassembled WGS sequence"/>
</dbReference>
<evidence type="ECO:0000313" key="2">
    <source>
        <dbReference type="Proteomes" id="UP000634011"/>
    </source>
</evidence>
<reference evidence="1" key="1">
    <citation type="submission" date="2020-08" db="EMBL/GenBank/DDBJ databases">
        <title>Novel species isolated from subtropical streams in China.</title>
        <authorList>
            <person name="Lu H."/>
        </authorList>
    </citation>
    <scope>NUCLEOTIDE SEQUENCE</scope>
    <source>
        <strain evidence="1">KACC 12607</strain>
    </source>
</reference>
<accession>A0A923HHM8</accession>
<dbReference type="AlphaFoldDB" id="A0A923HHM8"/>
<keyword evidence="2" id="KW-1185">Reference proteome</keyword>
<gene>
    <name evidence="1" type="ORF">H8K32_13750</name>
</gene>
<organism evidence="1 2">
    <name type="scientific">Undibacterium jejuense</name>
    <dbReference type="NCBI Taxonomy" id="1344949"/>
    <lineage>
        <taxon>Bacteria</taxon>
        <taxon>Pseudomonadati</taxon>
        <taxon>Pseudomonadota</taxon>
        <taxon>Betaproteobacteria</taxon>
        <taxon>Burkholderiales</taxon>
        <taxon>Oxalobacteraceae</taxon>
        <taxon>Undibacterium</taxon>
    </lineage>
</organism>
<proteinExistence type="predicted"/>